<reference evidence="4" key="2">
    <citation type="submission" date="2015-03" db="EMBL/GenBank/DDBJ databases">
        <title>Genome sequence of Azospirillum thiophilum strain DSM 21654T.</title>
        <authorList>
            <person name="Kwak Y."/>
            <person name="Shin J.-H."/>
        </authorList>
    </citation>
    <scope>NUCLEOTIDE SEQUENCE [LARGE SCALE GENOMIC DNA]</scope>
    <source>
        <strain evidence="4">DSM 15199</strain>
    </source>
</reference>
<dbReference type="Gene3D" id="3.30.2310.20">
    <property type="entry name" value="RelE-like"/>
    <property type="match status" value="1"/>
</dbReference>
<dbReference type="KEGG" id="ptt:VY86_09380"/>
<dbReference type="RefSeq" id="WP_046974770.1">
    <property type="nucleotide sequence ID" value="NZ_CP011104.1"/>
</dbReference>
<dbReference type="AlphaFoldDB" id="A0A0F7LK82"/>
<gene>
    <name evidence="3" type="ORF">VY86_09380</name>
</gene>
<organism evidence="3 4">
    <name type="scientific">Photorhabdus thracensis</name>
    <dbReference type="NCBI Taxonomy" id="230089"/>
    <lineage>
        <taxon>Bacteria</taxon>
        <taxon>Pseudomonadati</taxon>
        <taxon>Pseudomonadota</taxon>
        <taxon>Gammaproteobacteria</taxon>
        <taxon>Enterobacterales</taxon>
        <taxon>Morganellaceae</taxon>
        <taxon>Photorhabdus</taxon>
    </lineage>
</organism>
<proteinExistence type="inferred from homology"/>
<dbReference type="InterPro" id="IPR007712">
    <property type="entry name" value="RelE/ParE_toxin"/>
</dbReference>
<keyword evidence="4" id="KW-1185">Reference proteome</keyword>
<comment type="similarity">
    <text evidence="1">Belongs to the RelE toxin family.</text>
</comment>
<evidence type="ECO:0000256" key="2">
    <source>
        <dbReference type="ARBA" id="ARBA00022649"/>
    </source>
</evidence>
<sequence length="105" mass="11959">MKIIWRKIAEADRERIFDYIAQNNPSAALELDADFDAKIELAAQRPKLYRPGRVHDTREIVVRPNYVIVYRIKDESGTVVVLRVLHAAQQWPLAKSSESVSGGKV</sequence>
<dbReference type="Pfam" id="PF05016">
    <property type="entry name" value="ParE_toxin"/>
    <property type="match status" value="1"/>
</dbReference>
<dbReference type="Proteomes" id="UP000034866">
    <property type="component" value="Chromosome"/>
</dbReference>
<dbReference type="InterPro" id="IPR051803">
    <property type="entry name" value="TA_system_RelE-like_toxin"/>
</dbReference>
<dbReference type="InterPro" id="IPR035093">
    <property type="entry name" value="RelE/ParE_toxin_dom_sf"/>
</dbReference>
<name>A0A0F7LK82_9GAMM</name>
<dbReference type="NCBIfam" id="TIGR02385">
    <property type="entry name" value="RelE_StbE"/>
    <property type="match status" value="1"/>
</dbReference>
<dbReference type="OrthoDB" id="9798046at2"/>
<dbReference type="PANTHER" id="PTHR33755">
    <property type="entry name" value="TOXIN PARE1-RELATED"/>
    <property type="match status" value="1"/>
</dbReference>
<dbReference type="PATRIC" id="fig|230089.6.peg.2081"/>
<accession>A0A0F7LK82</accession>
<dbReference type="EMBL" id="CP011104">
    <property type="protein sequence ID" value="AKH63519.1"/>
    <property type="molecule type" value="Genomic_DNA"/>
</dbReference>
<reference evidence="3 4" key="1">
    <citation type="journal article" date="2015" name="J. Biotechnol.">
        <title>Complete genome sequence of Photorhabdus temperata subsp. thracensis 39-8(T), an entomopathogenic bacterium for the improved commercial bioinsecticide.</title>
        <authorList>
            <person name="Kwak Y."/>
            <person name="Shin J.H."/>
        </authorList>
    </citation>
    <scope>NUCLEOTIDE SEQUENCE [LARGE SCALE GENOMIC DNA]</scope>
    <source>
        <strain evidence="3 4">DSM 15199</strain>
    </source>
</reference>
<dbReference type="STRING" id="230089.VY86_09380"/>
<protein>
    <submittedName>
        <fullName evidence="3">Translation repressor RelE</fullName>
    </submittedName>
</protein>
<evidence type="ECO:0000313" key="4">
    <source>
        <dbReference type="Proteomes" id="UP000034866"/>
    </source>
</evidence>
<keyword evidence="2" id="KW-1277">Toxin-antitoxin system</keyword>
<evidence type="ECO:0000256" key="1">
    <source>
        <dbReference type="ARBA" id="ARBA00006226"/>
    </source>
</evidence>
<evidence type="ECO:0000313" key="3">
    <source>
        <dbReference type="EMBL" id="AKH63519.1"/>
    </source>
</evidence>